<evidence type="ECO:0000256" key="1">
    <source>
        <dbReference type="ARBA" id="ARBA00004651"/>
    </source>
</evidence>
<dbReference type="GO" id="GO:0005886">
    <property type="term" value="C:plasma membrane"/>
    <property type="evidence" value="ECO:0007669"/>
    <property type="project" value="UniProtKB-SubCell"/>
</dbReference>
<dbReference type="Pfam" id="PF18955">
    <property type="entry name" value="DUF5698"/>
    <property type="match status" value="1"/>
</dbReference>
<dbReference type="OrthoDB" id="48231at2"/>
<dbReference type="EMBL" id="LKET01000021">
    <property type="protein sequence ID" value="KPU45525.1"/>
    <property type="molecule type" value="Genomic_DNA"/>
</dbReference>
<feature type="domain" description="DUF5698" evidence="8">
    <location>
        <begin position="18"/>
        <end position="75"/>
    </location>
</feature>
<keyword evidence="4 6" id="KW-1133">Transmembrane helix</keyword>
<keyword evidence="10" id="KW-1185">Reference proteome</keyword>
<evidence type="ECO:0000256" key="2">
    <source>
        <dbReference type="ARBA" id="ARBA00022475"/>
    </source>
</evidence>
<keyword evidence="3 6" id="KW-0812">Transmembrane</keyword>
<dbReference type="InterPro" id="IPR019264">
    <property type="entry name" value="DUF2179"/>
</dbReference>
<evidence type="ECO:0000313" key="9">
    <source>
        <dbReference type="EMBL" id="KPU45525.1"/>
    </source>
</evidence>
<evidence type="ECO:0000256" key="3">
    <source>
        <dbReference type="ARBA" id="ARBA00022692"/>
    </source>
</evidence>
<dbReference type="InterPro" id="IPR044035">
    <property type="entry name" value="DUF5698"/>
</dbReference>
<dbReference type="RefSeq" id="WP_054873872.1">
    <property type="nucleotide sequence ID" value="NZ_LKET01000021.1"/>
</dbReference>
<feature type="transmembrane region" description="Helical" evidence="6">
    <location>
        <begin position="30"/>
        <end position="54"/>
    </location>
</feature>
<comment type="caution">
    <text evidence="9">The sequence shown here is derived from an EMBL/GenBank/DDBJ whole genome shotgun (WGS) entry which is preliminary data.</text>
</comment>
<accession>A0A0P8WCA7</accession>
<evidence type="ECO:0000256" key="5">
    <source>
        <dbReference type="ARBA" id="ARBA00023136"/>
    </source>
</evidence>
<evidence type="ECO:0000259" key="7">
    <source>
        <dbReference type="Pfam" id="PF10035"/>
    </source>
</evidence>
<organism evidence="9 10">
    <name type="scientific">Oxobacter pfennigii</name>
    <dbReference type="NCBI Taxonomy" id="36849"/>
    <lineage>
        <taxon>Bacteria</taxon>
        <taxon>Bacillati</taxon>
        <taxon>Bacillota</taxon>
        <taxon>Clostridia</taxon>
        <taxon>Eubacteriales</taxon>
        <taxon>Clostridiaceae</taxon>
        <taxon>Oxobacter</taxon>
    </lineage>
</organism>
<keyword evidence="2" id="KW-1003">Cell membrane</keyword>
<dbReference type="InterPro" id="IPR022930">
    <property type="entry name" value="UPF0316"/>
</dbReference>
<evidence type="ECO:0000313" key="10">
    <source>
        <dbReference type="Proteomes" id="UP000050326"/>
    </source>
</evidence>
<evidence type="ECO:0000256" key="4">
    <source>
        <dbReference type="ARBA" id="ARBA00022989"/>
    </source>
</evidence>
<dbReference type="PANTHER" id="PTHR40060:SF1">
    <property type="entry name" value="UPF0316 PROTEIN YEBE"/>
    <property type="match status" value="1"/>
</dbReference>
<proteinExistence type="predicted"/>
<dbReference type="PANTHER" id="PTHR40060">
    <property type="entry name" value="UPF0316 PROTEIN YEBE"/>
    <property type="match status" value="1"/>
</dbReference>
<protein>
    <submittedName>
        <fullName evidence="9">Uncharacterized protein</fullName>
    </submittedName>
</protein>
<feature type="domain" description="DUF2179" evidence="7">
    <location>
        <begin position="111"/>
        <end position="162"/>
    </location>
</feature>
<name>A0A0P8WCA7_9CLOT</name>
<keyword evidence="5 6" id="KW-0472">Membrane</keyword>
<reference evidence="9 10" key="1">
    <citation type="submission" date="2015-09" db="EMBL/GenBank/DDBJ databases">
        <title>Genome sequence of Oxobacter pfennigii DSM 3222.</title>
        <authorList>
            <person name="Poehlein A."/>
            <person name="Bengelsdorf F.R."/>
            <person name="Schiel-Bengelsdorf B."/>
            <person name="Duerre P."/>
            <person name="Daniel R."/>
        </authorList>
    </citation>
    <scope>NUCLEOTIDE SEQUENCE [LARGE SCALE GENOMIC DNA]</scope>
    <source>
        <strain evidence="9 10">DSM 3222</strain>
    </source>
</reference>
<sequence>MFYLLIFCAKVFEVSLMTLRSVLVNRGEKVYGALIGIVEISIWIVVASTVLTGVEEDPFKMVVYALGFAVGIYLGSTIEEKLAIGLVTIQVIVSNDEEEQLSNTLREQGIGVTVLCGQGLKEEKKILILHIQRKMKNSVIKQITKTIPGAVISASDLKTVHGGYGLIKK</sequence>
<dbReference type="CDD" id="cd16381">
    <property type="entry name" value="YitT_C_like_1"/>
    <property type="match status" value="1"/>
</dbReference>
<dbReference type="AlphaFoldDB" id="A0A0P8WCA7"/>
<evidence type="ECO:0000256" key="6">
    <source>
        <dbReference type="SAM" id="Phobius"/>
    </source>
</evidence>
<comment type="subcellular location">
    <subcellularLocation>
        <location evidence="1">Cell membrane</location>
        <topology evidence="1">Multi-pass membrane protein</topology>
    </subcellularLocation>
</comment>
<evidence type="ECO:0000259" key="8">
    <source>
        <dbReference type="Pfam" id="PF18955"/>
    </source>
</evidence>
<dbReference type="Pfam" id="PF10035">
    <property type="entry name" value="DUF2179"/>
    <property type="match status" value="1"/>
</dbReference>
<feature type="transmembrane region" description="Helical" evidence="6">
    <location>
        <begin position="61"/>
        <end position="78"/>
    </location>
</feature>
<dbReference type="Proteomes" id="UP000050326">
    <property type="component" value="Unassembled WGS sequence"/>
</dbReference>
<gene>
    <name evidence="9" type="ORF">OXPF_07580</name>
</gene>